<dbReference type="Pfam" id="PF07148">
    <property type="entry name" value="MalM"/>
    <property type="match status" value="1"/>
</dbReference>
<comment type="caution">
    <text evidence="1">The sequence shown here is derived from an EMBL/GenBank/DDBJ whole genome shotgun (WGS) entry which is preliminary data.</text>
</comment>
<reference evidence="1" key="1">
    <citation type="submission" date="2021-11" db="EMBL/GenBank/DDBJ databases">
        <title>Vibrio ZSDE26 sp. nov. and Vibrio ZSDZ34 sp. nov., isolated from coastal seawater in Qingdao.</title>
        <authorList>
            <person name="Zhang P."/>
        </authorList>
    </citation>
    <scope>NUCLEOTIDE SEQUENCE</scope>
    <source>
        <strain evidence="1">ZSDZ34</strain>
    </source>
</reference>
<evidence type="ECO:0000313" key="2">
    <source>
        <dbReference type="Proteomes" id="UP001139488"/>
    </source>
</evidence>
<dbReference type="PROSITE" id="PS51257">
    <property type="entry name" value="PROKAR_LIPOPROTEIN"/>
    <property type="match status" value="1"/>
</dbReference>
<dbReference type="GO" id="GO:0042597">
    <property type="term" value="C:periplasmic space"/>
    <property type="evidence" value="ECO:0007669"/>
    <property type="project" value="InterPro"/>
</dbReference>
<dbReference type="EMBL" id="JAJNNZ010000009">
    <property type="protein sequence ID" value="MCJ2377622.1"/>
    <property type="molecule type" value="Genomic_DNA"/>
</dbReference>
<dbReference type="Proteomes" id="UP001139488">
    <property type="component" value="Unassembled WGS sequence"/>
</dbReference>
<organism evidence="1 2">
    <name type="scientific">Vibrio gelatinilyticus</name>
    <dbReference type="NCBI Taxonomy" id="2893468"/>
    <lineage>
        <taxon>Bacteria</taxon>
        <taxon>Pseudomonadati</taxon>
        <taxon>Pseudomonadota</taxon>
        <taxon>Gammaproteobacteria</taxon>
        <taxon>Vibrionales</taxon>
        <taxon>Vibrionaceae</taxon>
        <taxon>Vibrio</taxon>
    </lineage>
</organism>
<dbReference type="RefSeq" id="WP_244357796.1">
    <property type="nucleotide sequence ID" value="NZ_JAJNNZ010000009.1"/>
</dbReference>
<dbReference type="AlphaFoldDB" id="A0A9X2AZC5"/>
<keyword evidence="2" id="KW-1185">Reference proteome</keyword>
<dbReference type="GO" id="GO:0008643">
    <property type="term" value="P:carbohydrate transport"/>
    <property type="evidence" value="ECO:0007669"/>
    <property type="project" value="InterPro"/>
</dbReference>
<evidence type="ECO:0000313" key="1">
    <source>
        <dbReference type="EMBL" id="MCJ2377622.1"/>
    </source>
</evidence>
<accession>A0A9X2AZC5</accession>
<sequence length="265" mass="28680">MKLRALVLSGCVSLIGCQAPLVLEQAATQSAIGVSNVSMLNVATTKIPGQVQFNITERSQVLSSSDIDSPVAAIELPTDRGALAITVTSLIDDHLFAPYVKIMRKDGSVIDDYDFNEFTYLKPRFVLGNRLEAEFNFLPPTNSLQPVILVIYTKREALNQTTDVIHPARLDAEARGNHLPEVKDIPVPHALTGTISVVVDGAASVKPANAQPTRTITPSNKAYYETEIEKAVTNNDLKKAVGLLEEAEALGIEGMRTVFNKAVNL</sequence>
<protein>
    <submittedName>
        <fullName evidence="1">MalM family protein</fullName>
    </submittedName>
</protein>
<proteinExistence type="predicted"/>
<dbReference type="InterPro" id="IPR010794">
    <property type="entry name" value="MalM"/>
</dbReference>
<name>A0A9X2AZC5_9VIBR</name>
<gene>
    <name evidence="1" type="ORF">LNL84_12340</name>
</gene>